<accession>A0ABC8YLA3</accession>
<organism evidence="2 3">
    <name type="scientific">Urochloa decumbens</name>
    <dbReference type="NCBI Taxonomy" id="240449"/>
    <lineage>
        <taxon>Eukaryota</taxon>
        <taxon>Viridiplantae</taxon>
        <taxon>Streptophyta</taxon>
        <taxon>Embryophyta</taxon>
        <taxon>Tracheophyta</taxon>
        <taxon>Spermatophyta</taxon>
        <taxon>Magnoliopsida</taxon>
        <taxon>Liliopsida</taxon>
        <taxon>Poales</taxon>
        <taxon>Poaceae</taxon>
        <taxon>PACMAD clade</taxon>
        <taxon>Panicoideae</taxon>
        <taxon>Panicodae</taxon>
        <taxon>Paniceae</taxon>
        <taxon>Melinidinae</taxon>
        <taxon>Urochloa</taxon>
    </lineage>
</organism>
<dbReference type="AlphaFoldDB" id="A0ABC8YLA3"/>
<evidence type="ECO:0000256" key="1">
    <source>
        <dbReference type="SAM" id="MobiDB-lite"/>
    </source>
</evidence>
<name>A0ABC8YLA3_9POAL</name>
<dbReference type="PANTHER" id="PTHR33377">
    <property type="entry name" value="OS10G0134700 PROTEIN-RELATED"/>
    <property type="match status" value="1"/>
</dbReference>
<dbReference type="Proteomes" id="UP001497457">
    <property type="component" value="Chromosome 16b"/>
</dbReference>
<evidence type="ECO:0008006" key="4">
    <source>
        <dbReference type="Google" id="ProtNLM"/>
    </source>
</evidence>
<evidence type="ECO:0000313" key="3">
    <source>
        <dbReference type="Proteomes" id="UP001497457"/>
    </source>
</evidence>
<evidence type="ECO:0000313" key="2">
    <source>
        <dbReference type="EMBL" id="CAL4945162.1"/>
    </source>
</evidence>
<keyword evidence="3" id="KW-1185">Reference proteome</keyword>
<dbReference type="PANTHER" id="PTHR33377:SF56">
    <property type="entry name" value="RX N-TERMINAL DOMAIN-CONTAINING PROTEIN"/>
    <property type="match status" value="1"/>
</dbReference>
<feature type="region of interest" description="Disordered" evidence="1">
    <location>
        <begin position="232"/>
        <end position="251"/>
    </location>
</feature>
<protein>
    <recommendedName>
        <fullName evidence="4">Rx N-terminal domain-containing protein</fullName>
    </recommendedName>
</protein>
<dbReference type="EMBL" id="OZ075126">
    <property type="protein sequence ID" value="CAL4945162.1"/>
    <property type="molecule type" value="Genomic_DNA"/>
</dbReference>
<reference evidence="3" key="1">
    <citation type="submission" date="2024-06" db="EMBL/GenBank/DDBJ databases">
        <authorList>
            <person name="Ryan C."/>
        </authorList>
    </citation>
    <scope>NUCLEOTIDE SEQUENCE [LARGE SCALE GENOMIC DNA]</scope>
</reference>
<sequence>MAEKVGTFSTSVIEELTRRMVAKVMKKFDKQAAVDEKLQRLEMLLIKIHSTIEVSQKHRVQSTWLLRWQEKLKEGASQGDEVLASFKQRAEEEGARNGSQQAVRTSGTFSFSRIMLSGTTGYLRNVTKVLFSNNGDAEKLNSTLERLEDLAADTGRFIRLVEREIWAEREKRSAKRQRREYYEYYVPYSGRLPLEEHAPKQWKKSSLVDAHWEALHRSMHRDTTLVVNEDATTNHKGESLPEPSENKEPMVEKRRGDIFKASEEVSETIEMVGSSEVGIQLSSQCMNEKEMENEMLEERLAAVPVKIREDIEKTLSSKKHLSGHSMNENENMDKEMLEKRLGIALHKISQAIDMADSQDIKELVSLAQWIGILREAMHEGNTVLGTIKNNTGKEIADFGQEADELFWYLHSMERLADDVVYIGKLIVLVTQISSLHINLAD</sequence>
<reference evidence="2 3" key="2">
    <citation type="submission" date="2024-10" db="EMBL/GenBank/DDBJ databases">
        <authorList>
            <person name="Ryan C."/>
        </authorList>
    </citation>
    <scope>NUCLEOTIDE SEQUENCE [LARGE SCALE GENOMIC DNA]</scope>
</reference>
<gene>
    <name evidence="2" type="ORF">URODEC1_LOCUS35286</name>
</gene>
<proteinExistence type="predicted"/>